<evidence type="ECO:0000256" key="2">
    <source>
        <dbReference type="SAM" id="MobiDB-lite"/>
    </source>
</evidence>
<dbReference type="InterPro" id="IPR001623">
    <property type="entry name" value="DnaJ_domain"/>
</dbReference>
<evidence type="ECO:0000256" key="1">
    <source>
        <dbReference type="ARBA" id="ARBA00022553"/>
    </source>
</evidence>
<reference evidence="5" key="3">
    <citation type="submission" date="2021-02" db="UniProtKB">
        <authorList>
            <consortium name="EnsemblMetazoa"/>
        </authorList>
    </citation>
    <scope>IDENTIFICATION</scope>
    <source>
        <strain evidence="5">USDA</strain>
    </source>
</reference>
<evidence type="ECO:0000313" key="5">
    <source>
        <dbReference type="EnsemblMetazoa" id="PHUM267140-PA"/>
    </source>
</evidence>
<dbReference type="Pfam" id="PF23302">
    <property type="entry name" value="HTH_DNAJC9"/>
    <property type="match status" value="1"/>
</dbReference>
<dbReference type="CDD" id="cd06257">
    <property type="entry name" value="DnaJ"/>
    <property type="match status" value="1"/>
</dbReference>
<dbReference type="FunFam" id="1.10.287.110:FF:000035">
    <property type="entry name" value="DnaJ homolog subfamily C member 9"/>
    <property type="match status" value="1"/>
</dbReference>
<protein>
    <recommendedName>
        <fullName evidence="3">J domain-containing protein</fullName>
    </recommendedName>
</protein>
<dbReference type="EMBL" id="DS235248">
    <property type="protein sequence ID" value="EEB13920.1"/>
    <property type="molecule type" value="Genomic_DNA"/>
</dbReference>
<evidence type="ECO:0000259" key="3">
    <source>
        <dbReference type="PROSITE" id="PS50076"/>
    </source>
</evidence>
<dbReference type="VEuPathDB" id="VectorBase:PHUM267140"/>
<evidence type="ECO:0000313" key="4">
    <source>
        <dbReference type="EMBL" id="EEB13920.1"/>
    </source>
</evidence>
<sequence>MTSLIALCKKYFGESDIYAALGITKKASEKQVKKAYHKLSLKVHPDRVPESEKEEATEKFKVLGKIHSILSCKEKRSIYDETGCIDEEDHVFEDFDWMSYWKAVFKPISEKDINDYEKKYKNSNEEAMDLKKAYLNGKGDMDFILESVPFTNCDEEPRLREIINRFIEDGEVPEFELFKNEPPKKAARRKRKWALEAKKAETLAASHDLSDATGEETLKLLIENNHRDRGEKMNSFLDELAAKYGGGTGNKKSTPKLSGKKRKRN</sequence>
<dbReference type="SUPFAM" id="SSF46565">
    <property type="entry name" value="Chaperone J-domain"/>
    <property type="match status" value="1"/>
</dbReference>
<reference evidence="4" key="1">
    <citation type="submission" date="2007-04" db="EMBL/GenBank/DDBJ databases">
        <title>Annotation of Pediculus humanus corporis strain USDA.</title>
        <authorList>
            <person name="Kirkness E."/>
            <person name="Hannick L."/>
            <person name="Hass B."/>
            <person name="Bruggner R."/>
            <person name="Lawson D."/>
            <person name="Bidwell S."/>
            <person name="Joardar V."/>
            <person name="Caler E."/>
            <person name="Walenz B."/>
            <person name="Inman J."/>
            <person name="Schobel S."/>
            <person name="Galinsky K."/>
            <person name="Amedeo P."/>
            <person name="Strausberg R."/>
        </authorList>
    </citation>
    <scope>NUCLEOTIDE SEQUENCE</scope>
    <source>
        <strain evidence="4">USDA</strain>
    </source>
</reference>
<dbReference type="InterPro" id="IPR036869">
    <property type="entry name" value="J_dom_sf"/>
</dbReference>
<feature type="region of interest" description="Disordered" evidence="2">
    <location>
        <begin position="242"/>
        <end position="265"/>
    </location>
</feature>
<dbReference type="Gene3D" id="1.10.287.110">
    <property type="entry name" value="DnaJ domain"/>
    <property type="match status" value="1"/>
</dbReference>
<dbReference type="EMBL" id="AAZO01003089">
    <property type="status" value="NOT_ANNOTATED_CDS"/>
    <property type="molecule type" value="Genomic_DNA"/>
</dbReference>
<dbReference type="EnsemblMetazoa" id="PHUM267140-RA">
    <property type="protein sequence ID" value="PHUM267140-PA"/>
    <property type="gene ID" value="PHUM267140"/>
</dbReference>
<dbReference type="GeneID" id="8235539"/>
<dbReference type="InterPro" id="IPR052594">
    <property type="entry name" value="J_domain-containing_protein"/>
</dbReference>
<proteinExistence type="predicted"/>
<dbReference type="PANTHER" id="PTHR44144:SF1">
    <property type="entry name" value="DNAJ HOMOLOG SUBFAMILY C MEMBER 9"/>
    <property type="match status" value="1"/>
</dbReference>
<dbReference type="GO" id="GO:0005634">
    <property type="term" value="C:nucleus"/>
    <property type="evidence" value="ECO:0007669"/>
    <property type="project" value="TreeGrafter"/>
</dbReference>
<feature type="domain" description="J" evidence="3">
    <location>
        <begin position="16"/>
        <end position="83"/>
    </location>
</feature>
<dbReference type="eggNOG" id="KOG0719">
    <property type="taxonomic scope" value="Eukaryota"/>
</dbReference>
<dbReference type="OrthoDB" id="110024at2759"/>
<dbReference type="PROSITE" id="PS50076">
    <property type="entry name" value="DNAJ_2"/>
    <property type="match status" value="1"/>
</dbReference>
<name>E0VKL4_PEDHC</name>
<accession>E0VKL4</accession>
<dbReference type="AlphaFoldDB" id="E0VKL4"/>
<dbReference type="GO" id="GO:0005737">
    <property type="term" value="C:cytoplasm"/>
    <property type="evidence" value="ECO:0007669"/>
    <property type="project" value="TreeGrafter"/>
</dbReference>
<dbReference type="InterPro" id="IPR056453">
    <property type="entry name" value="HTH_DNAJC9"/>
</dbReference>
<dbReference type="KEGG" id="phu:Phum_PHUM267140"/>
<dbReference type="PANTHER" id="PTHR44144">
    <property type="entry name" value="DNAJ HOMOLOG SUBFAMILY C MEMBER 9"/>
    <property type="match status" value="1"/>
</dbReference>
<organism>
    <name type="scientific">Pediculus humanus subsp. corporis</name>
    <name type="common">Body louse</name>
    <dbReference type="NCBI Taxonomy" id="121224"/>
    <lineage>
        <taxon>Eukaryota</taxon>
        <taxon>Metazoa</taxon>
        <taxon>Ecdysozoa</taxon>
        <taxon>Arthropoda</taxon>
        <taxon>Hexapoda</taxon>
        <taxon>Insecta</taxon>
        <taxon>Pterygota</taxon>
        <taxon>Neoptera</taxon>
        <taxon>Paraneoptera</taxon>
        <taxon>Psocodea</taxon>
        <taxon>Troctomorpha</taxon>
        <taxon>Phthiraptera</taxon>
        <taxon>Anoplura</taxon>
        <taxon>Pediculidae</taxon>
        <taxon>Pediculus</taxon>
    </lineage>
</organism>
<dbReference type="FunCoup" id="E0VKL4">
    <property type="interactions" value="2264"/>
</dbReference>
<dbReference type="OMA" id="WLDLWSK"/>
<reference evidence="4" key="2">
    <citation type="submission" date="2007-04" db="EMBL/GenBank/DDBJ databases">
        <title>The genome of the human body louse.</title>
        <authorList>
            <consortium name="The Human Body Louse Genome Consortium"/>
            <person name="Kirkness E."/>
            <person name="Walenz B."/>
            <person name="Hass B."/>
            <person name="Bruggner R."/>
            <person name="Strausberg R."/>
        </authorList>
    </citation>
    <scope>NUCLEOTIDE SEQUENCE</scope>
    <source>
        <strain evidence="4">USDA</strain>
    </source>
</reference>
<dbReference type="HOGENOM" id="CLU_055868_1_0_1"/>
<evidence type="ECO:0000313" key="6">
    <source>
        <dbReference type="Proteomes" id="UP000009046"/>
    </source>
</evidence>
<dbReference type="STRING" id="121224.E0VKL4"/>
<dbReference type="Pfam" id="PF00226">
    <property type="entry name" value="DnaJ"/>
    <property type="match status" value="1"/>
</dbReference>
<gene>
    <name evidence="5" type="primary">8235539</name>
    <name evidence="4" type="ORF">Phum_PHUM267140</name>
</gene>
<dbReference type="EMBL" id="AAZO01003088">
    <property type="status" value="NOT_ANNOTATED_CDS"/>
    <property type="molecule type" value="Genomic_DNA"/>
</dbReference>
<dbReference type="RefSeq" id="XP_002426658.1">
    <property type="nucleotide sequence ID" value="XM_002426613.1"/>
</dbReference>
<dbReference type="InParanoid" id="E0VKL4"/>
<keyword evidence="6" id="KW-1185">Reference proteome</keyword>
<dbReference type="PRINTS" id="PR00625">
    <property type="entry name" value="JDOMAIN"/>
</dbReference>
<dbReference type="CTD" id="8235539"/>
<dbReference type="Proteomes" id="UP000009046">
    <property type="component" value="Unassembled WGS sequence"/>
</dbReference>
<dbReference type="SMART" id="SM00271">
    <property type="entry name" value="DnaJ"/>
    <property type="match status" value="1"/>
</dbReference>
<dbReference type="GO" id="GO:0031072">
    <property type="term" value="F:heat shock protein binding"/>
    <property type="evidence" value="ECO:0007669"/>
    <property type="project" value="TreeGrafter"/>
</dbReference>
<keyword evidence="1" id="KW-0597">Phosphoprotein</keyword>